<sequence>MFKLIAILVLLISLATAEDGGGYKDLLAKEWPETENSGRQAGRVPCRCLADRITIGFSTSNEAAARLFAASSCVSSSSCPSNFHCSNCPTRNVLCVKITVYGGRIWVCRADCIQAKKSCRRIPR</sequence>
<protein>
    <submittedName>
        <fullName evidence="2">Uncharacterized protein</fullName>
    </submittedName>
</protein>
<organism evidence="2 3">
    <name type="scientific">Chondrus crispus</name>
    <name type="common">Carrageen Irish moss</name>
    <name type="synonym">Polymorpha crispa</name>
    <dbReference type="NCBI Taxonomy" id="2769"/>
    <lineage>
        <taxon>Eukaryota</taxon>
        <taxon>Rhodophyta</taxon>
        <taxon>Florideophyceae</taxon>
        <taxon>Rhodymeniophycidae</taxon>
        <taxon>Gigartinales</taxon>
        <taxon>Gigartinaceae</taxon>
        <taxon>Chondrus</taxon>
    </lineage>
</organism>
<evidence type="ECO:0000313" key="2">
    <source>
        <dbReference type="EMBL" id="CDF41004.1"/>
    </source>
</evidence>
<name>R7QSC9_CHOCR</name>
<keyword evidence="3" id="KW-1185">Reference proteome</keyword>
<dbReference type="AlphaFoldDB" id="R7QSC9"/>
<evidence type="ECO:0000256" key="1">
    <source>
        <dbReference type="SAM" id="SignalP"/>
    </source>
</evidence>
<dbReference type="Gramene" id="CDF41004">
    <property type="protein sequence ID" value="CDF41004"/>
    <property type="gene ID" value="CHC_T00007583001"/>
</dbReference>
<keyword evidence="1" id="KW-0732">Signal</keyword>
<feature type="chain" id="PRO_5004443014" evidence="1">
    <location>
        <begin position="18"/>
        <end position="124"/>
    </location>
</feature>
<gene>
    <name evidence="2" type="ORF">CHC_T00007583001</name>
</gene>
<dbReference type="KEGG" id="ccp:CHC_T00007583001"/>
<reference evidence="3" key="1">
    <citation type="journal article" date="2013" name="Proc. Natl. Acad. Sci. U.S.A.">
        <title>Genome structure and metabolic features in the red seaweed Chondrus crispus shed light on evolution of the Archaeplastida.</title>
        <authorList>
            <person name="Collen J."/>
            <person name="Porcel B."/>
            <person name="Carre W."/>
            <person name="Ball S.G."/>
            <person name="Chaparro C."/>
            <person name="Tonon T."/>
            <person name="Barbeyron T."/>
            <person name="Michel G."/>
            <person name="Noel B."/>
            <person name="Valentin K."/>
            <person name="Elias M."/>
            <person name="Artiguenave F."/>
            <person name="Arun A."/>
            <person name="Aury J.M."/>
            <person name="Barbosa-Neto J.F."/>
            <person name="Bothwell J.H."/>
            <person name="Bouget F.Y."/>
            <person name="Brillet L."/>
            <person name="Cabello-Hurtado F."/>
            <person name="Capella-Gutierrez S."/>
            <person name="Charrier B."/>
            <person name="Cladiere L."/>
            <person name="Cock J.M."/>
            <person name="Coelho S.M."/>
            <person name="Colleoni C."/>
            <person name="Czjzek M."/>
            <person name="Da Silva C."/>
            <person name="Delage L."/>
            <person name="Denoeud F."/>
            <person name="Deschamps P."/>
            <person name="Dittami S.M."/>
            <person name="Gabaldon T."/>
            <person name="Gachon C.M."/>
            <person name="Groisillier A."/>
            <person name="Herve C."/>
            <person name="Jabbari K."/>
            <person name="Katinka M."/>
            <person name="Kloareg B."/>
            <person name="Kowalczyk N."/>
            <person name="Labadie K."/>
            <person name="Leblanc C."/>
            <person name="Lopez P.J."/>
            <person name="McLachlan D.H."/>
            <person name="Meslet-Cladiere L."/>
            <person name="Moustafa A."/>
            <person name="Nehr Z."/>
            <person name="Nyvall Collen P."/>
            <person name="Panaud O."/>
            <person name="Partensky F."/>
            <person name="Poulain J."/>
            <person name="Rensing S.A."/>
            <person name="Rousvoal S."/>
            <person name="Samson G."/>
            <person name="Symeonidi A."/>
            <person name="Weissenbach J."/>
            <person name="Zambounis A."/>
            <person name="Wincker P."/>
            <person name="Boyen C."/>
        </authorList>
    </citation>
    <scope>NUCLEOTIDE SEQUENCE [LARGE SCALE GENOMIC DNA]</scope>
    <source>
        <strain evidence="3">cv. Stackhouse</strain>
    </source>
</reference>
<proteinExistence type="predicted"/>
<dbReference type="Proteomes" id="UP000012073">
    <property type="component" value="Unassembled WGS sequence"/>
</dbReference>
<feature type="signal peptide" evidence="1">
    <location>
        <begin position="1"/>
        <end position="17"/>
    </location>
</feature>
<evidence type="ECO:0000313" key="3">
    <source>
        <dbReference type="Proteomes" id="UP000012073"/>
    </source>
</evidence>
<dbReference type="GeneID" id="17319012"/>
<dbReference type="EMBL" id="HG002294">
    <property type="protein sequence ID" value="CDF41004.1"/>
    <property type="molecule type" value="Genomic_DNA"/>
</dbReference>
<accession>R7QSC9</accession>
<dbReference type="RefSeq" id="XP_005711298.1">
    <property type="nucleotide sequence ID" value="XM_005711241.1"/>
</dbReference>